<dbReference type="Gene3D" id="2.10.260.10">
    <property type="match status" value="1"/>
</dbReference>
<dbReference type="RefSeq" id="WP_263334032.1">
    <property type="nucleotide sequence ID" value="NZ_JAGSYH010000002.1"/>
</dbReference>
<dbReference type="Pfam" id="PF04014">
    <property type="entry name" value="MazE_antitoxin"/>
    <property type="match status" value="1"/>
</dbReference>
<name>A0ABW1ED21_9BACT</name>
<feature type="domain" description="SpoVT-AbrB" evidence="1">
    <location>
        <begin position="8"/>
        <end position="53"/>
    </location>
</feature>
<dbReference type="SMART" id="SM00966">
    <property type="entry name" value="SpoVT_AbrB"/>
    <property type="match status" value="1"/>
</dbReference>
<evidence type="ECO:0000259" key="1">
    <source>
        <dbReference type="SMART" id="SM00966"/>
    </source>
</evidence>
<organism evidence="2 3">
    <name type="scientific">Acidicapsa dinghuensis</name>
    <dbReference type="NCBI Taxonomy" id="2218256"/>
    <lineage>
        <taxon>Bacteria</taxon>
        <taxon>Pseudomonadati</taxon>
        <taxon>Acidobacteriota</taxon>
        <taxon>Terriglobia</taxon>
        <taxon>Terriglobales</taxon>
        <taxon>Acidobacteriaceae</taxon>
        <taxon>Acidicapsa</taxon>
    </lineage>
</organism>
<evidence type="ECO:0000313" key="2">
    <source>
        <dbReference type="EMBL" id="MFC5861278.1"/>
    </source>
</evidence>
<dbReference type="SUPFAM" id="SSF89447">
    <property type="entry name" value="AbrB/MazE/MraZ-like"/>
    <property type="match status" value="1"/>
</dbReference>
<dbReference type="EMBL" id="JBHSPH010000001">
    <property type="protein sequence ID" value="MFC5861278.1"/>
    <property type="molecule type" value="Genomic_DNA"/>
</dbReference>
<dbReference type="InterPro" id="IPR007159">
    <property type="entry name" value="SpoVT-AbrB_dom"/>
</dbReference>
<protein>
    <submittedName>
        <fullName evidence="2">AbrB/MazE/SpoVT family DNA-binding domain-containing protein</fullName>
    </submittedName>
</protein>
<dbReference type="InterPro" id="IPR013432">
    <property type="entry name" value="Doc_partner"/>
</dbReference>
<comment type="caution">
    <text evidence="2">The sequence shown here is derived from an EMBL/GenBank/DDBJ whole genome shotgun (WGS) entry which is preliminary data.</text>
</comment>
<evidence type="ECO:0000313" key="3">
    <source>
        <dbReference type="Proteomes" id="UP001596091"/>
    </source>
</evidence>
<proteinExistence type="predicted"/>
<accession>A0ABW1ED21</accession>
<keyword evidence="3" id="KW-1185">Reference proteome</keyword>
<dbReference type="NCBIfam" id="TIGR02609">
    <property type="entry name" value="doc_partner"/>
    <property type="match status" value="1"/>
</dbReference>
<sequence length="75" mass="8393">MATAVKITTVGNSAGIVLPKEVLSHLNVEKGDTLYVSRTPYGIQLTPYDEEFAQQMEVARKVMRDNREALRKLAE</sequence>
<keyword evidence="2" id="KW-0238">DNA-binding</keyword>
<dbReference type="InterPro" id="IPR037914">
    <property type="entry name" value="SpoVT-AbrB_sf"/>
</dbReference>
<dbReference type="GO" id="GO:0003677">
    <property type="term" value="F:DNA binding"/>
    <property type="evidence" value="ECO:0007669"/>
    <property type="project" value="UniProtKB-KW"/>
</dbReference>
<reference evidence="3" key="1">
    <citation type="journal article" date="2019" name="Int. J. Syst. Evol. Microbiol.">
        <title>The Global Catalogue of Microorganisms (GCM) 10K type strain sequencing project: providing services to taxonomists for standard genome sequencing and annotation.</title>
        <authorList>
            <consortium name="The Broad Institute Genomics Platform"/>
            <consortium name="The Broad Institute Genome Sequencing Center for Infectious Disease"/>
            <person name="Wu L."/>
            <person name="Ma J."/>
        </authorList>
    </citation>
    <scope>NUCLEOTIDE SEQUENCE [LARGE SCALE GENOMIC DNA]</scope>
    <source>
        <strain evidence="3">JCM 4087</strain>
    </source>
</reference>
<dbReference type="Proteomes" id="UP001596091">
    <property type="component" value="Unassembled WGS sequence"/>
</dbReference>
<gene>
    <name evidence="2" type="ORF">ACFPT7_03140</name>
</gene>